<name>A0ABT2NJ38_9RHOB</name>
<gene>
    <name evidence="1" type="ORF">N5I32_05370</name>
</gene>
<evidence type="ECO:0000313" key="2">
    <source>
        <dbReference type="Proteomes" id="UP001205601"/>
    </source>
</evidence>
<organism evidence="1 2">
    <name type="scientific">Albidovulum sediminis</name>
    <dbReference type="NCBI Taxonomy" id="3066345"/>
    <lineage>
        <taxon>Bacteria</taxon>
        <taxon>Pseudomonadati</taxon>
        <taxon>Pseudomonadota</taxon>
        <taxon>Alphaproteobacteria</taxon>
        <taxon>Rhodobacterales</taxon>
        <taxon>Paracoccaceae</taxon>
        <taxon>Albidovulum</taxon>
    </lineage>
</organism>
<evidence type="ECO:0008006" key="3">
    <source>
        <dbReference type="Google" id="ProtNLM"/>
    </source>
</evidence>
<evidence type="ECO:0000313" key="1">
    <source>
        <dbReference type="EMBL" id="MCT8328943.1"/>
    </source>
</evidence>
<comment type="caution">
    <text evidence="1">The sequence shown here is derived from an EMBL/GenBank/DDBJ whole genome shotgun (WGS) entry which is preliminary data.</text>
</comment>
<reference evidence="2" key="1">
    <citation type="submission" date="2023-07" db="EMBL/GenBank/DDBJ databases">
        <title>Defluviimonas sediminis sp. nov., isolated from mangrove sediment.</title>
        <authorList>
            <person name="Liu L."/>
            <person name="Li J."/>
            <person name="Huang Y."/>
            <person name="Pan J."/>
            <person name="Li M."/>
        </authorList>
    </citation>
    <scope>NUCLEOTIDE SEQUENCE [LARGE SCALE GENOMIC DNA]</scope>
    <source>
        <strain evidence="2">FT324</strain>
    </source>
</reference>
<dbReference type="RefSeq" id="WP_261494370.1">
    <property type="nucleotide sequence ID" value="NZ_JAOCQF010000001.1"/>
</dbReference>
<sequence length="141" mass="15005">MVNKAFGIADLRWQCDKGDMKAQAEHGAQQGRASFALIMLLSLLLVWVSAQSRPRDLSLQPALANLAALQGVESLAILTSAGKMLHVPDFRQSGDPEDTTVVCDCQHLALAVLLAAVPCTPGVHCVVGEKSRPEPRAPPIS</sequence>
<dbReference type="Proteomes" id="UP001205601">
    <property type="component" value="Unassembled WGS sequence"/>
</dbReference>
<proteinExistence type="predicted"/>
<accession>A0ABT2NJ38</accession>
<protein>
    <recommendedName>
        <fullName evidence="3">NusG domain-containing protein</fullName>
    </recommendedName>
</protein>
<dbReference type="EMBL" id="JAOCQF010000001">
    <property type="protein sequence ID" value="MCT8328943.1"/>
    <property type="molecule type" value="Genomic_DNA"/>
</dbReference>
<keyword evidence="2" id="KW-1185">Reference proteome</keyword>